<accession>A0A1E7FAV9</accession>
<feature type="compositionally biased region" description="Basic and acidic residues" evidence="1">
    <location>
        <begin position="17"/>
        <end position="55"/>
    </location>
</feature>
<feature type="compositionally biased region" description="Basic and acidic residues" evidence="1">
    <location>
        <begin position="420"/>
        <end position="438"/>
    </location>
</feature>
<evidence type="ECO:0000313" key="2">
    <source>
        <dbReference type="EMBL" id="OEU15287.1"/>
    </source>
</evidence>
<feature type="region of interest" description="Disordered" evidence="1">
    <location>
        <begin position="323"/>
        <end position="368"/>
    </location>
</feature>
<feature type="compositionally biased region" description="Basic residues" evidence="1">
    <location>
        <begin position="451"/>
        <end position="462"/>
    </location>
</feature>
<organism evidence="2 3">
    <name type="scientific">Fragilariopsis cylindrus CCMP1102</name>
    <dbReference type="NCBI Taxonomy" id="635003"/>
    <lineage>
        <taxon>Eukaryota</taxon>
        <taxon>Sar</taxon>
        <taxon>Stramenopiles</taxon>
        <taxon>Ochrophyta</taxon>
        <taxon>Bacillariophyta</taxon>
        <taxon>Bacillariophyceae</taxon>
        <taxon>Bacillariophycidae</taxon>
        <taxon>Bacillariales</taxon>
        <taxon>Bacillariaceae</taxon>
        <taxon>Fragilariopsis</taxon>
    </lineage>
</organism>
<feature type="compositionally biased region" description="Low complexity" evidence="1">
    <location>
        <begin position="213"/>
        <end position="225"/>
    </location>
</feature>
<name>A0A1E7FAV9_9STRA</name>
<feature type="region of interest" description="Disordered" evidence="1">
    <location>
        <begin position="394"/>
        <end position="507"/>
    </location>
</feature>
<keyword evidence="3" id="KW-1185">Reference proteome</keyword>
<proteinExistence type="predicted"/>
<feature type="region of interest" description="Disordered" evidence="1">
    <location>
        <begin position="1"/>
        <end position="188"/>
    </location>
</feature>
<protein>
    <submittedName>
        <fullName evidence="2">Uncharacterized protein</fullName>
    </submittedName>
</protein>
<dbReference type="EMBL" id="KV784359">
    <property type="protein sequence ID" value="OEU15287.1"/>
    <property type="molecule type" value="Genomic_DNA"/>
</dbReference>
<evidence type="ECO:0000256" key="1">
    <source>
        <dbReference type="SAM" id="MobiDB-lite"/>
    </source>
</evidence>
<dbReference type="OrthoDB" id="48456at2759"/>
<feature type="compositionally biased region" description="Low complexity" evidence="1">
    <location>
        <begin position="323"/>
        <end position="336"/>
    </location>
</feature>
<feature type="compositionally biased region" description="Low complexity" evidence="1">
    <location>
        <begin position="408"/>
        <end position="418"/>
    </location>
</feature>
<dbReference type="KEGG" id="fcy:FRACYDRAFT_239967"/>
<dbReference type="Proteomes" id="UP000095751">
    <property type="component" value="Unassembled WGS sequence"/>
</dbReference>
<feature type="region of interest" description="Disordered" evidence="1">
    <location>
        <begin position="204"/>
        <end position="236"/>
    </location>
</feature>
<evidence type="ECO:0000313" key="3">
    <source>
        <dbReference type="Proteomes" id="UP000095751"/>
    </source>
</evidence>
<feature type="compositionally biased region" description="Polar residues" evidence="1">
    <location>
        <begin position="56"/>
        <end position="65"/>
    </location>
</feature>
<feature type="compositionally biased region" description="Polar residues" evidence="1">
    <location>
        <begin position="175"/>
        <end position="187"/>
    </location>
</feature>
<dbReference type="AlphaFoldDB" id="A0A1E7FAV9"/>
<gene>
    <name evidence="2" type="ORF">FRACYDRAFT_239967</name>
</gene>
<feature type="compositionally biased region" description="Basic residues" evidence="1">
    <location>
        <begin position="495"/>
        <end position="507"/>
    </location>
</feature>
<sequence length="507" mass="55154">MEKSSGNSIDGDDDEDSDRRREQLDHFIRSNRSREEGGEAGRHHNYNGRDFDTRSHCSSQKSDPSSEIGRGDPSAESLVYQGDGGGDRGFLPHGHVHFGQTSSTAHLLNGDPPHQFPPSLYQASADAPKSDTATVCSGSVLEDDVEDLSHYSGDVGQSQTASAKHHHYPPPSVGTVPTTLRRSSSPEGNRLVDYAARSQEALRAVVPKQNKPSSAGYAESSSSHTGSGGGNDEDVNMAGMLQHKKGMGPPLSRQWLLQQHGSSVKSGGSYAGSSDVVVNVGSDCGGSLTDMQSVTSQEDALLLTANSELSGEASSGAAFAALDMDTNDNDTNNNMTTEDEKKPHPLLCDQSDRQNGRTSPGGTIYRGRGVRRYKGRFYSLPLKRFHQNGVHLHSDNEQEGTTMHYGHQSDSQQHQQQDASGDRDRCEDPFSGYRDDNQRGGGGGGHDYHGQARRRSRSRSRSRSPPSSPKSRRRISDQTRGYQIKKKDCDGHYNNSKKKPPRHDRGR</sequence>
<reference evidence="2 3" key="1">
    <citation type="submission" date="2016-09" db="EMBL/GenBank/DDBJ databases">
        <title>Extensive genetic diversity and differential bi-allelic expression allows diatom success in the polar Southern Ocean.</title>
        <authorList>
            <consortium name="DOE Joint Genome Institute"/>
            <person name="Mock T."/>
            <person name="Otillar R.P."/>
            <person name="Strauss J."/>
            <person name="Dupont C."/>
            <person name="Frickenhaus S."/>
            <person name="Maumus F."/>
            <person name="Mcmullan M."/>
            <person name="Sanges R."/>
            <person name="Schmutz J."/>
            <person name="Toseland A."/>
            <person name="Valas R."/>
            <person name="Veluchamy A."/>
            <person name="Ward B.J."/>
            <person name="Allen A."/>
            <person name="Barry K."/>
            <person name="Falciatore A."/>
            <person name="Ferrante M."/>
            <person name="Fortunato A.E."/>
            <person name="Gloeckner G."/>
            <person name="Gruber A."/>
            <person name="Hipkin R."/>
            <person name="Janech M."/>
            <person name="Kroth P."/>
            <person name="Leese F."/>
            <person name="Lindquist E."/>
            <person name="Lyon B.R."/>
            <person name="Martin J."/>
            <person name="Mayer C."/>
            <person name="Parker M."/>
            <person name="Quesneville H."/>
            <person name="Raymond J."/>
            <person name="Uhlig C."/>
            <person name="Valentin K.U."/>
            <person name="Worden A.Z."/>
            <person name="Armbrust E.V."/>
            <person name="Bowler C."/>
            <person name="Green B."/>
            <person name="Moulton V."/>
            <person name="Van Oosterhout C."/>
            <person name="Grigoriev I."/>
        </authorList>
    </citation>
    <scope>NUCLEOTIDE SEQUENCE [LARGE SCALE GENOMIC DNA]</scope>
    <source>
        <strain evidence="2 3">CCMP1102</strain>
    </source>
</reference>
<dbReference type="InParanoid" id="A0A1E7FAV9"/>